<sequence>MDKKYLDKEYLERESEILGRQHTRPLGIWQFLLRLVEGQCKEFSPEDKINLSIITAYNYGVMQGKRMERARRRHKME</sequence>
<evidence type="ECO:0000313" key="2">
    <source>
        <dbReference type="Proteomes" id="UP000761380"/>
    </source>
</evidence>
<evidence type="ECO:0000313" key="1">
    <source>
        <dbReference type="EMBL" id="MBE6093064.1"/>
    </source>
</evidence>
<dbReference type="EMBL" id="SVBY01000053">
    <property type="protein sequence ID" value="MBE6093064.1"/>
    <property type="molecule type" value="Genomic_DNA"/>
</dbReference>
<comment type="caution">
    <text evidence="1">The sequence shown here is derived from an EMBL/GenBank/DDBJ whole genome shotgun (WGS) entry which is preliminary data.</text>
</comment>
<gene>
    <name evidence="1" type="ORF">E7201_07885</name>
</gene>
<organism evidence="1 2">
    <name type="scientific">Selenomonas ruminantium</name>
    <dbReference type="NCBI Taxonomy" id="971"/>
    <lineage>
        <taxon>Bacteria</taxon>
        <taxon>Bacillati</taxon>
        <taxon>Bacillota</taxon>
        <taxon>Negativicutes</taxon>
        <taxon>Selenomonadales</taxon>
        <taxon>Selenomonadaceae</taxon>
        <taxon>Selenomonas</taxon>
    </lineage>
</organism>
<reference evidence="1" key="1">
    <citation type="submission" date="2019-04" db="EMBL/GenBank/DDBJ databases">
        <title>Evolution of Biomass-Degrading Anaerobic Consortia Revealed by Metagenomics.</title>
        <authorList>
            <person name="Peng X."/>
        </authorList>
    </citation>
    <scope>NUCLEOTIDE SEQUENCE</scope>
    <source>
        <strain evidence="1">SIG240</strain>
    </source>
</reference>
<proteinExistence type="predicted"/>
<dbReference type="Proteomes" id="UP000761380">
    <property type="component" value="Unassembled WGS sequence"/>
</dbReference>
<name>A0A927WTB9_SELRU</name>
<dbReference type="AlphaFoldDB" id="A0A927WTB9"/>
<protein>
    <submittedName>
        <fullName evidence="1">Uncharacterized protein</fullName>
    </submittedName>
</protein>
<accession>A0A927WTB9</accession>